<name>A0A5N5TMG0_9CRUS</name>
<dbReference type="InterPro" id="IPR006593">
    <property type="entry name" value="Cyt_b561/ferric_Rdtase_TM"/>
</dbReference>
<evidence type="ECO:0000256" key="6">
    <source>
        <dbReference type="ARBA" id="ARBA00022723"/>
    </source>
</evidence>
<comment type="cofactor">
    <cofactor evidence="1">
        <name>heme b</name>
        <dbReference type="ChEBI" id="CHEBI:60344"/>
    </cofactor>
</comment>
<keyword evidence="7" id="KW-0249">Electron transport</keyword>
<dbReference type="FunFam" id="1.20.120.1770:FF:000001">
    <property type="entry name" value="Cytochrome b reductase 1"/>
    <property type="match status" value="1"/>
</dbReference>
<reference evidence="13 14" key="1">
    <citation type="journal article" date="2019" name="PLoS Biol.">
        <title>Sex chromosomes control vertical transmission of feminizing Wolbachia symbionts in an isopod.</title>
        <authorList>
            <person name="Becking T."/>
            <person name="Chebbi M.A."/>
            <person name="Giraud I."/>
            <person name="Moumen B."/>
            <person name="Laverre T."/>
            <person name="Caubet Y."/>
            <person name="Peccoud J."/>
            <person name="Gilbert C."/>
            <person name="Cordaux R."/>
        </authorList>
    </citation>
    <scope>NUCLEOTIDE SEQUENCE [LARGE SCALE GENOMIC DNA]</scope>
    <source>
        <strain evidence="13">ANa2</strain>
        <tissue evidence="13">Whole body excluding digestive tract and cuticle</tissue>
    </source>
</reference>
<sequence>MGRGVPSVFFYFLVFLAEILLFGVLILSLVWVQFYQDGFGWRENVKKEFNLHPVLMITGFIFLMGHAMLVYRLFGCCNKLGAKLLHTILYLMAVPCIVVATIAVFDSHDLRNPPIPNLYSLHSWMGVVTIGLFALQLFVGFFSFWLLLLCEQGTSSFRASLVPIHSSFGLITFMLAVATCVTGLTEKALFSLKNPHYSTLPDEAYYYNAMAMALTALAIIMGYVLHNPKYPPPSPVAFVEGPSSNSHYVMTQHGYVYREKNI</sequence>
<dbReference type="AlphaFoldDB" id="A0A5N5TMG0"/>
<evidence type="ECO:0000256" key="3">
    <source>
        <dbReference type="ARBA" id="ARBA00022448"/>
    </source>
</evidence>
<feature type="domain" description="Cytochrome b561" evidence="12">
    <location>
        <begin position="16"/>
        <end position="226"/>
    </location>
</feature>
<evidence type="ECO:0000256" key="9">
    <source>
        <dbReference type="ARBA" id="ARBA00023004"/>
    </source>
</evidence>
<comment type="caution">
    <text evidence="13">The sequence shown here is derived from an EMBL/GenBank/DDBJ whole genome shotgun (WGS) entry which is preliminary data.</text>
</comment>
<dbReference type="PROSITE" id="PS50939">
    <property type="entry name" value="CYTOCHROME_B561"/>
    <property type="match status" value="1"/>
</dbReference>
<evidence type="ECO:0000256" key="4">
    <source>
        <dbReference type="ARBA" id="ARBA00022617"/>
    </source>
</evidence>
<proteinExistence type="predicted"/>
<gene>
    <name evidence="13" type="primary">cybrd1</name>
    <name evidence="13" type="ORF">Anas_04241</name>
</gene>
<comment type="subcellular location">
    <subcellularLocation>
        <location evidence="2">Membrane</location>
        <topology evidence="2">Multi-pass membrane protein</topology>
    </subcellularLocation>
</comment>
<feature type="transmembrane region" description="Helical" evidence="11">
    <location>
        <begin position="125"/>
        <end position="149"/>
    </location>
</feature>
<dbReference type="OrthoDB" id="907479at2759"/>
<dbReference type="Gene3D" id="1.20.120.1770">
    <property type="match status" value="1"/>
</dbReference>
<dbReference type="SMART" id="SM00665">
    <property type="entry name" value="B561"/>
    <property type="match status" value="1"/>
</dbReference>
<keyword evidence="3" id="KW-0813">Transport</keyword>
<feature type="transmembrane region" description="Helical" evidence="11">
    <location>
        <begin position="54"/>
        <end position="75"/>
    </location>
</feature>
<evidence type="ECO:0000256" key="10">
    <source>
        <dbReference type="ARBA" id="ARBA00023136"/>
    </source>
</evidence>
<feature type="transmembrane region" description="Helical" evidence="11">
    <location>
        <begin position="87"/>
        <end position="105"/>
    </location>
</feature>
<dbReference type="EMBL" id="SEYY01000387">
    <property type="protein sequence ID" value="KAB7507367.1"/>
    <property type="molecule type" value="Genomic_DNA"/>
</dbReference>
<evidence type="ECO:0000256" key="1">
    <source>
        <dbReference type="ARBA" id="ARBA00001970"/>
    </source>
</evidence>
<keyword evidence="10 11" id="KW-0472">Membrane</keyword>
<feature type="transmembrane region" description="Helical" evidence="11">
    <location>
        <begin position="161"/>
        <end position="184"/>
    </location>
</feature>
<dbReference type="Pfam" id="PF03188">
    <property type="entry name" value="Cytochrom_B561"/>
    <property type="match status" value="1"/>
</dbReference>
<evidence type="ECO:0000256" key="11">
    <source>
        <dbReference type="SAM" id="Phobius"/>
    </source>
</evidence>
<evidence type="ECO:0000313" key="13">
    <source>
        <dbReference type="EMBL" id="KAB7507367.1"/>
    </source>
</evidence>
<dbReference type="Proteomes" id="UP000326759">
    <property type="component" value="Unassembled WGS sequence"/>
</dbReference>
<keyword evidence="14" id="KW-1185">Reference proteome</keyword>
<dbReference type="GO" id="GO:0016020">
    <property type="term" value="C:membrane"/>
    <property type="evidence" value="ECO:0007669"/>
    <property type="project" value="UniProtKB-SubCell"/>
</dbReference>
<evidence type="ECO:0000256" key="5">
    <source>
        <dbReference type="ARBA" id="ARBA00022692"/>
    </source>
</evidence>
<organism evidence="13 14">
    <name type="scientific">Armadillidium nasatum</name>
    <dbReference type="NCBI Taxonomy" id="96803"/>
    <lineage>
        <taxon>Eukaryota</taxon>
        <taxon>Metazoa</taxon>
        <taxon>Ecdysozoa</taxon>
        <taxon>Arthropoda</taxon>
        <taxon>Crustacea</taxon>
        <taxon>Multicrustacea</taxon>
        <taxon>Malacostraca</taxon>
        <taxon>Eumalacostraca</taxon>
        <taxon>Peracarida</taxon>
        <taxon>Isopoda</taxon>
        <taxon>Oniscidea</taxon>
        <taxon>Crinocheta</taxon>
        <taxon>Armadillidiidae</taxon>
        <taxon>Armadillidium</taxon>
    </lineage>
</organism>
<keyword evidence="6" id="KW-0479">Metal-binding</keyword>
<evidence type="ECO:0000256" key="8">
    <source>
        <dbReference type="ARBA" id="ARBA00022989"/>
    </source>
</evidence>
<accession>A0A5N5TMG0</accession>
<keyword evidence="9" id="KW-0408">Iron</keyword>
<evidence type="ECO:0000256" key="2">
    <source>
        <dbReference type="ARBA" id="ARBA00004141"/>
    </source>
</evidence>
<feature type="transmembrane region" description="Helical" evidence="11">
    <location>
        <begin position="204"/>
        <end position="225"/>
    </location>
</feature>
<dbReference type="PANTHER" id="PTHR10106">
    <property type="entry name" value="CYTOCHROME B561-RELATED"/>
    <property type="match status" value="1"/>
</dbReference>
<feature type="transmembrane region" description="Helical" evidence="11">
    <location>
        <begin position="9"/>
        <end position="34"/>
    </location>
</feature>
<keyword evidence="5 11" id="KW-0812">Transmembrane</keyword>
<evidence type="ECO:0000313" key="14">
    <source>
        <dbReference type="Proteomes" id="UP000326759"/>
    </source>
</evidence>
<dbReference type="GO" id="GO:0046872">
    <property type="term" value="F:metal ion binding"/>
    <property type="evidence" value="ECO:0007669"/>
    <property type="project" value="UniProtKB-KW"/>
</dbReference>
<dbReference type="InterPro" id="IPR043205">
    <property type="entry name" value="CYB561/CYBRD1-like"/>
</dbReference>
<dbReference type="GO" id="GO:0016491">
    <property type="term" value="F:oxidoreductase activity"/>
    <property type="evidence" value="ECO:0007669"/>
    <property type="project" value="InterPro"/>
</dbReference>
<dbReference type="PANTHER" id="PTHR10106:SF24">
    <property type="entry name" value="NO EXTENDED MEMORY, ISOFORM A"/>
    <property type="match status" value="1"/>
</dbReference>
<protein>
    <submittedName>
        <fullName evidence="13">Cytochrome b reductase 1</fullName>
    </submittedName>
</protein>
<evidence type="ECO:0000259" key="12">
    <source>
        <dbReference type="PROSITE" id="PS50939"/>
    </source>
</evidence>
<keyword evidence="8 11" id="KW-1133">Transmembrane helix</keyword>
<evidence type="ECO:0000256" key="7">
    <source>
        <dbReference type="ARBA" id="ARBA00022982"/>
    </source>
</evidence>
<keyword evidence="4" id="KW-0349">Heme</keyword>